<dbReference type="EMBL" id="NHOQ01002094">
    <property type="protein sequence ID" value="PWA19748.1"/>
    <property type="molecule type" value="Genomic_DNA"/>
</dbReference>
<protein>
    <recommendedName>
        <fullName evidence="9">Beta-carotene 15, 15-dioxygenase 2, like</fullName>
    </recommendedName>
</protein>
<feature type="binding site" evidence="4">
    <location>
        <position position="1042"/>
    </location>
    <ligand>
        <name>Fe cation</name>
        <dbReference type="ChEBI" id="CHEBI:24875"/>
        <note>catalytic</note>
    </ligand>
</feature>
<accession>A0A315V8N2</accession>
<keyword evidence="3 4" id="KW-0408">Iron</keyword>
<reference evidence="7 8" key="1">
    <citation type="journal article" date="2018" name="G3 (Bethesda)">
        <title>A High-Quality Reference Genome for the Invasive Mosquitofish Gambusia affinis Using a Chicago Library.</title>
        <authorList>
            <person name="Hoffberg S.L."/>
            <person name="Troendle N.J."/>
            <person name="Glenn T.C."/>
            <person name="Mahmud O."/>
            <person name="Louha S."/>
            <person name="Chalopin D."/>
            <person name="Bennetzen J.L."/>
            <person name="Mauricio R."/>
        </authorList>
    </citation>
    <scope>NUCLEOTIDE SEQUENCE [LARGE SCALE GENOMIC DNA]</scope>
    <source>
        <strain evidence="7">NE01/NJP1002.9</strain>
        <tissue evidence="7">Muscle</tissue>
    </source>
</reference>
<dbReference type="GO" id="GO:0042574">
    <property type="term" value="P:retinal metabolic process"/>
    <property type="evidence" value="ECO:0007669"/>
    <property type="project" value="TreeGrafter"/>
</dbReference>
<evidence type="ECO:0000256" key="3">
    <source>
        <dbReference type="ARBA" id="ARBA00023004"/>
    </source>
</evidence>
<feature type="binding site" evidence="4">
    <location>
        <position position="825"/>
    </location>
    <ligand>
        <name>Fe cation</name>
        <dbReference type="ChEBI" id="CHEBI:24875"/>
        <note>catalytic</note>
    </ligand>
</feature>
<dbReference type="AlphaFoldDB" id="A0A315V8N2"/>
<dbReference type="PANTHER" id="PTHR10543">
    <property type="entry name" value="BETA-CAROTENE DIOXYGENASE"/>
    <property type="match status" value="1"/>
</dbReference>
<name>A0A315V8N2_GAMAF</name>
<dbReference type="Proteomes" id="UP000250572">
    <property type="component" value="Unassembled WGS sequence"/>
</dbReference>
<dbReference type="PANTHER" id="PTHR10543:SF107">
    <property type="entry name" value="BETA-CAROTENE 15, 15-DIOXYGENASE 2"/>
    <property type="match status" value="1"/>
</dbReference>
<proteinExistence type="inferred from homology"/>
<comment type="caution">
    <text evidence="7">The sequence shown here is derived from an EMBL/GenBank/DDBJ whole genome shotgun (WGS) entry which is preliminary data.</text>
</comment>
<evidence type="ECO:0000256" key="2">
    <source>
        <dbReference type="ARBA" id="ARBA00022723"/>
    </source>
</evidence>
<keyword evidence="8" id="KW-1185">Reference proteome</keyword>
<comment type="similarity">
    <text evidence="1 5">Belongs to the carotenoid oxygenase family.</text>
</comment>
<dbReference type="GO" id="GO:0003834">
    <property type="term" value="F:beta-carotene 15,15'-dioxygenase activity"/>
    <property type="evidence" value="ECO:0007669"/>
    <property type="project" value="TreeGrafter"/>
</dbReference>
<dbReference type="GO" id="GO:0010436">
    <property type="term" value="F:carotenoid dioxygenase activity"/>
    <property type="evidence" value="ECO:0007669"/>
    <property type="project" value="TreeGrafter"/>
</dbReference>
<evidence type="ECO:0000256" key="4">
    <source>
        <dbReference type="PIRSR" id="PIRSR604294-1"/>
    </source>
</evidence>
<feature type="region of interest" description="Disordered" evidence="6">
    <location>
        <begin position="146"/>
        <end position="165"/>
    </location>
</feature>
<evidence type="ECO:0000313" key="8">
    <source>
        <dbReference type="Proteomes" id="UP000250572"/>
    </source>
</evidence>
<keyword evidence="2 4" id="KW-0479">Metal-binding</keyword>
<comment type="cofactor">
    <cofactor evidence="4">
        <name>Fe(2+)</name>
        <dbReference type="ChEBI" id="CHEBI:29033"/>
    </cofactor>
    <text evidence="4">Binds 1 Fe(2+) ion per subunit.</text>
</comment>
<dbReference type="GO" id="GO:0005739">
    <property type="term" value="C:mitochondrion"/>
    <property type="evidence" value="ECO:0007669"/>
    <property type="project" value="TreeGrafter"/>
</dbReference>
<sequence length="1049" mass="117814">MVTATPPPTSGDGYPKLRSVDPKVDLLLWFELQPCWIPELGWSSGNTSREQQQHAPQHKGPGAAAVNACSLKLNQQVTVVPFGRQGWQVAYKLNFKLMYGRVEQGPGYKLTRDGRNREKLPTGESWVEGAVYSALMMPVCKYIPPPSSELGRKKRGRHSRTKETPALSTPARLVHFIALSLFRLHILAAVLRDEMKKTGVEEEEMVICLHLAGFVEDHEEDEDEQAHYRVANDGHNSPKRQTHTQLMLHAQLGQRRHQASGASEVSNHYVVTLIFLGNGGHHEEIFSSAVEYCGFHKPSNPSCGDGRGYRGKAAVESRDSGEDGGFLLIVAAEARHKAGDAMDLPNAFSVLTIQRATRVTLNKEIQKEGYKDGAPLLMDEDLLRQDGLGASLFFDQVVFAYKHPVGEVGTARENRLSRPKANQTEGSSLSEHSSTLSNWSVVACWGCRWTNGSRPGVYVTQNNAIFFWNGLRDLLENIGEHTASFGPRNRTESSPAESELVFTSGRIPSRERCPQASGLESVAPLVHSGEETPDPIPTTTKGTIPAWINGSFLRNGPGKFEFGEDRYNHWFDGMALMHRFHICEGSVTYSSRFLRSDSYNLNSEKNRIVVSEFGTVAMPDPCKNLFARFFSRFQIPQPTDNANVNFVKYKGDYYVSTETNFMRRVDPQTLETKDKVDWTQYVAVNSATAHPHNDREGATYNMGNSYSRDGFFYTIIRIPPAEKAAAKEDSADLSGAEVICSIPAAESRKPSYYHSFVMSENYIVFVEQPIKLNVLKFMLYKIMGQSFQNILSWEPQYGTIFHLVDRHTGKESKVKYRTAPMFTLHQINAYEDDGFLVMDMCCGDDGVVIGDFTLENLRRESGDDIDKFYNSLCRNLPRRYVLPLNVDEQTPLDQNLVMLPNCKATAKKTDSGEVYMTHEELHNDELLQYGGLEFPQINYDKYNGRPYRYFYACGFGHVFADSLLKMDVHTKELKVWRYPGLFPSEPVFVASPDAAEEDDGVVLSVIITPRKEKSTFLLVLDAKTFTELGRAEVPVNIPYGTHGVFNEMG</sequence>
<evidence type="ECO:0000256" key="6">
    <source>
        <dbReference type="SAM" id="MobiDB-lite"/>
    </source>
</evidence>
<feature type="region of interest" description="Disordered" evidence="6">
    <location>
        <begin position="411"/>
        <end position="431"/>
    </location>
</feature>
<evidence type="ECO:0000256" key="5">
    <source>
        <dbReference type="RuleBase" id="RU003799"/>
    </source>
</evidence>
<dbReference type="STRING" id="33528.ENSGAFP00000014066"/>
<feature type="binding site" evidence="4">
    <location>
        <position position="754"/>
    </location>
    <ligand>
        <name>Fe cation</name>
        <dbReference type="ChEBI" id="CHEBI:24875"/>
        <note>catalytic</note>
    </ligand>
</feature>
<dbReference type="InterPro" id="IPR004294">
    <property type="entry name" value="Carotenoid_Oase"/>
</dbReference>
<dbReference type="Pfam" id="PF03055">
    <property type="entry name" value="RPE65"/>
    <property type="match status" value="1"/>
</dbReference>
<evidence type="ECO:0000313" key="7">
    <source>
        <dbReference type="EMBL" id="PWA19748.1"/>
    </source>
</evidence>
<feature type="binding site" evidence="4">
    <location>
        <position position="690"/>
    </location>
    <ligand>
        <name>Fe cation</name>
        <dbReference type="ChEBI" id="CHEBI:24875"/>
        <note>catalytic</note>
    </ligand>
</feature>
<dbReference type="GO" id="GO:0016121">
    <property type="term" value="P:carotene catabolic process"/>
    <property type="evidence" value="ECO:0007669"/>
    <property type="project" value="TreeGrafter"/>
</dbReference>
<organism evidence="7 8">
    <name type="scientific">Gambusia affinis</name>
    <name type="common">Western mosquitofish</name>
    <name type="synonym">Heterandria affinis</name>
    <dbReference type="NCBI Taxonomy" id="33528"/>
    <lineage>
        <taxon>Eukaryota</taxon>
        <taxon>Metazoa</taxon>
        <taxon>Chordata</taxon>
        <taxon>Craniata</taxon>
        <taxon>Vertebrata</taxon>
        <taxon>Euteleostomi</taxon>
        <taxon>Actinopterygii</taxon>
        <taxon>Neopterygii</taxon>
        <taxon>Teleostei</taxon>
        <taxon>Neoteleostei</taxon>
        <taxon>Acanthomorphata</taxon>
        <taxon>Ovalentaria</taxon>
        <taxon>Atherinomorphae</taxon>
        <taxon>Cyprinodontiformes</taxon>
        <taxon>Poeciliidae</taxon>
        <taxon>Poeciliinae</taxon>
        <taxon>Gambusia</taxon>
    </lineage>
</organism>
<evidence type="ECO:0000256" key="1">
    <source>
        <dbReference type="ARBA" id="ARBA00006787"/>
    </source>
</evidence>
<gene>
    <name evidence="7" type="ORF">CCH79_00006836</name>
</gene>
<evidence type="ECO:0008006" key="9">
    <source>
        <dbReference type="Google" id="ProtNLM"/>
    </source>
</evidence>
<dbReference type="GO" id="GO:0046872">
    <property type="term" value="F:metal ion binding"/>
    <property type="evidence" value="ECO:0007669"/>
    <property type="project" value="UniProtKB-KW"/>
</dbReference>